<accession>A0A1F4TKP1</accession>
<dbReference type="AlphaFoldDB" id="A0A1F4TKP1"/>
<dbReference type="EC" id="2.4.1.25" evidence="3"/>
<comment type="caution">
    <text evidence="10">The sequence shown here is derived from an EMBL/GenBank/DDBJ whole genome shotgun (WGS) entry which is preliminary data.</text>
</comment>
<name>A0A1F4TKP1_UNCSA</name>
<dbReference type="GO" id="GO:0005975">
    <property type="term" value="P:carbohydrate metabolic process"/>
    <property type="evidence" value="ECO:0007669"/>
    <property type="project" value="InterPro"/>
</dbReference>
<evidence type="ECO:0000256" key="6">
    <source>
        <dbReference type="ARBA" id="ARBA00022679"/>
    </source>
</evidence>
<sequence length="614" mass="68476">MVTGHVQQQRFIQTALATKLIAESAAMKRLARQMCGGRKIPLNAIIAMAVNTLITENTIGSGEMTSLIPAAEWARSTGARGILILPLSCRSSHDNSDSMYSAISQEAIDPVYIDLRNYCPAVEKSSTAKEIMKKKVAKIAQLNASAKVDNVGTRQFKLEVLHAAFEDMLKAGKGTPLYREFEAFRASTAIEGAGDWLKEFSAFATLQNHFEGKFWREWPGEFLNPQSTETKTLLAKPEKQQEQLFLEFVQWVADKQYRTVMNKCKKIGISVQDDLPFLPSDNSAKVYFNQSFYDLELSSGAPPDAYATAGQKWGMFPRRYDKMYNNLALFSRALRVMQGRGTDGVRIDHIFGHINPYYIRQDDHLEGGAKQYSGWRKFNTQAEYMPAAQILLGEMASTGLELCAEALGVYLPGTRELLKQFHMATLAVARWERDWADQTNGQPYIDFTQMNPMSWICPSVHDTPLLASNYQDMINPSTKLGQPGYEQLQINDLLAQRPAVARLHGLTAYPKNISDELYQEALKILAMAAALTYACPIGDVLCLDSDIRSVADFLRINVPGTVNVAEVAAKLNWVNKYQAVQELFAGSTAAARSTTDTFRTMMQESGRFVPKIAA</sequence>
<evidence type="ECO:0000256" key="7">
    <source>
        <dbReference type="ARBA" id="ARBA00023277"/>
    </source>
</evidence>
<evidence type="ECO:0000256" key="8">
    <source>
        <dbReference type="ARBA" id="ARBA00031423"/>
    </source>
</evidence>
<evidence type="ECO:0000256" key="3">
    <source>
        <dbReference type="ARBA" id="ARBA00012560"/>
    </source>
</evidence>
<dbReference type="Proteomes" id="UP000177309">
    <property type="component" value="Unassembled WGS sequence"/>
</dbReference>
<dbReference type="Gene3D" id="3.20.20.80">
    <property type="entry name" value="Glycosidases"/>
    <property type="match status" value="1"/>
</dbReference>
<keyword evidence="5" id="KW-0328">Glycosyltransferase</keyword>
<keyword evidence="7" id="KW-0119">Carbohydrate metabolism</keyword>
<dbReference type="Pfam" id="PF02446">
    <property type="entry name" value="Glyco_hydro_77"/>
    <property type="match status" value="1"/>
</dbReference>
<evidence type="ECO:0000256" key="2">
    <source>
        <dbReference type="ARBA" id="ARBA00005684"/>
    </source>
</evidence>
<evidence type="ECO:0000256" key="9">
    <source>
        <dbReference type="ARBA" id="ARBA00031501"/>
    </source>
</evidence>
<dbReference type="SUPFAM" id="SSF51445">
    <property type="entry name" value="(Trans)glycosidases"/>
    <property type="match status" value="1"/>
</dbReference>
<evidence type="ECO:0000313" key="10">
    <source>
        <dbReference type="EMBL" id="OGC33149.1"/>
    </source>
</evidence>
<comment type="similarity">
    <text evidence="2">Belongs to the disproportionating enzyme family.</text>
</comment>
<dbReference type="InterPro" id="IPR003385">
    <property type="entry name" value="Glyco_hydro_77"/>
</dbReference>
<gene>
    <name evidence="10" type="ORF">A2462_06280</name>
</gene>
<dbReference type="GO" id="GO:0004134">
    <property type="term" value="F:4-alpha-glucanotransferase activity"/>
    <property type="evidence" value="ECO:0007669"/>
    <property type="project" value="UniProtKB-EC"/>
</dbReference>
<organism evidence="10 11">
    <name type="scientific">candidate division WOR-1 bacterium RIFOXYC2_FULL_41_25</name>
    <dbReference type="NCBI Taxonomy" id="1802586"/>
    <lineage>
        <taxon>Bacteria</taxon>
        <taxon>Bacillati</taxon>
        <taxon>Saganbacteria</taxon>
    </lineage>
</organism>
<evidence type="ECO:0000313" key="11">
    <source>
        <dbReference type="Proteomes" id="UP000177309"/>
    </source>
</evidence>
<dbReference type="PANTHER" id="PTHR32438:SF5">
    <property type="entry name" value="4-ALPHA-GLUCANOTRANSFERASE DPE1, CHLOROPLASTIC_AMYLOPLASTIC"/>
    <property type="match status" value="1"/>
</dbReference>
<protein>
    <recommendedName>
        <fullName evidence="4">4-alpha-glucanotransferase</fullName>
        <ecNumber evidence="3">2.4.1.25</ecNumber>
    </recommendedName>
    <alternativeName>
        <fullName evidence="8">Amylomaltase</fullName>
    </alternativeName>
    <alternativeName>
        <fullName evidence="9">Disproportionating enzyme</fullName>
    </alternativeName>
</protein>
<keyword evidence="6" id="KW-0808">Transferase</keyword>
<dbReference type="InterPro" id="IPR017853">
    <property type="entry name" value="GH"/>
</dbReference>
<evidence type="ECO:0000256" key="1">
    <source>
        <dbReference type="ARBA" id="ARBA00000439"/>
    </source>
</evidence>
<evidence type="ECO:0000256" key="4">
    <source>
        <dbReference type="ARBA" id="ARBA00020295"/>
    </source>
</evidence>
<dbReference type="PANTHER" id="PTHR32438">
    <property type="entry name" value="4-ALPHA-GLUCANOTRANSFERASE DPE1, CHLOROPLASTIC/AMYLOPLASTIC"/>
    <property type="match status" value="1"/>
</dbReference>
<evidence type="ECO:0000256" key="5">
    <source>
        <dbReference type="ARBA" id="ARBA00022676"/>
    </source>
</evidence>
<reference evidence="10 11" key="1">
    <citation type="journal article" date="2016" name="Nat. Commun.">
        <title>Thousands of microbial genomes shed light on interconnected biogeochemical processes in an aquifer system.</title>
        <authorList>
            <person name="Anantharaman K."/>
            <person name="Brown C.T."/>
            <person name="Hug L.A."/>
            <person name="Sharon I."/>
            <person name="Castelle C.J."/>
            <person name="Probst A.J."/>
            <person name="Thomas B.C."/>
            <person name="Singh A."/>
            <person name="Wilkins M.J."/>
            <person name="Karaoz U."/>
            <person name="Brodie E.L."/>
            <person name="Williams K.H."/>
            <person name="Hubbard S.S."/>
            <person name="Banfield J.F."/>
        </authorList>
    </citation>
    <scope>NUCLEOTIDE SEQUENCE [LARGE SCALE GENOMIC DNA]</scope>
</reference>
<comment type="catalytic activity">
    <reaction evidence="1">
        <text>Transfers a segment of a (1-&gt;4)-alpha-D-glucan to a new position in an acceptor, which may be glucose or a (1-&gt;4)-alpha-D-glucan.</text>
        <dbReference type="EC" id="2.4.1.25"/>
    </reaction>
</comment>
<proteinExistence type="inferred from homology"/>
<dbReference type="EMBL" id="MEUI01000039">
    <property type="protein sequence ID" value="OGC33149.1"/>
    <property type="molecule type" value="Genomic_DNA"/>
</dbReference>